<evidence type="ECO:0000313" key="3">
    <source>
        <dbReference type="EMBL" id="PUD98421.1"/>
    </source>
</evidence>
<proteinExistence type="predicted"/>
<dbReference type="EMBL" id="PQCO01000307">
    <property type="protein sequence ID" value="PUD98421.1"/>
    <property type="molecule type" value="Genomic_DNA"/>
</dbReference>
<feature type="transmembrane region" description="Helical" evidence="1">
    <location>
        <begin position="135"/>
        <end position="153"/>
    </location>
</feature>
<feature type="transmembrane region" description="Helical" evidence="1">
    <location>
        <begin position="48"/>
        <end position="68"/>
    </location>
</feature>
<dbReference type="SUPFAM" id="SSF103481">
    <property type="entry name" value="Multidrug resistance efflux transporter EmrE"/>
    <property type="match status" value="2"/>
</dbReference>
<feature type="transmembrane region" description="Helical" evidence="1">
    <location>
        <begin position="273"/>
        <end position="291"/>
    </location>
</feature>
<feature type="transmembrane region" description="Helical" evidence="1">
    <location>
        <begin position="189"/>
        <end position="209"/>
    </location>
</feature>
<keyword evidence="1" id="KW-0812">Transmembrane</keyword>
<dbReference type="Pfam" id="PF00892">
    <property type="entry name" value="EamA"/>
    <property type="match status" value="2"/>
</dbReference>
<comment type="caution">
    <text evidence="3">The sequence shown here is derived from an EMBL/GenBank/DDBJ whole genome shotgun (WGS) entry which is preliminary data.</text>
</comment>
<feature type="transmembrane region" description="Helical" evidence="1">
    <location>
        <begin position="215"/>
        <end position="233"/>
    </location>
</feature>
<reference evidence="3 4" key="1">
    <citation type="submission" date="2018-01" db="EMBL/GenBank/DDBJ databases">
        <title>Novel co-symbiosis in the lucinid bivalve Phacoides pectinatus.</title>
        <authorList>
            <person name="Lim S.J."/>
            <person name="Davis B.G."/>
            <person name="Gill D.E."/>
            <person name="Engel A.S."/>
            <person name="Anderson L.C."/>
            <person name="Campbell B.J."/>
        </authorList>
    </citation>
    <scope>NUCLEOTIDE SEQUENCE [LARGE SCALE GENOMIC DNA]</scope>
    <source>
        <strain evidence="3">N3_P5</strain>
    </source>
</reference>
<feature type="transmembrane region" description="Helical" evidence="1">
    <location>
        <begin position="80"/>
        <end position="101"/>
    </location>
</feature>
<dbReference type="GO" id="GO:0016020">
    <property type="term" value="C:membrane"/>
    <property type="evidence" value="ECO:0007669"/>
    <property type="project" value="InterPro"/>
</dbReference>
<feature type="domain" description="EamA" evidence="2">
    <location>
        <begin position="17"/>
        <end position="149"/>
    </location>
</feature>
<dbReference type="PANTHER" id="PTHR22911">
    <property type="entry name" value="ACYL-MALONYL CONDENSING ENZYME-RELATED"/>
    <property type="match status" value="1"/>
</dbReference>
<feature type="transmembrane region" description="Helical" evidence="1">
    <location>
        <begin position="245"/>
        <end position="261"/>
    </location>
</feature>
<dbReference type="PANTHER" id="PTHR22911:SF135">
    <property type="entry name" value="BLR4310 PROTEIN"/>
    <property type="match status" value="1"/>
</dbReference>
<keyword evidence="1" id="KW-1133">Transmembrane helix</keyword>
<organism evidence="3 4">
    <name type="scientific">Candidatus Sedimenticola endophacoides</name>
    <dbReference type="NCBI Taxonomy" id="2548426"/>
    <lineage>
        <taxon>Bacteria</taxon>
        <taxon>Pseudomonadati</taxon>
        <taxon>Pseudomonadota</taxon>
        <taxon>Gammaproteobacteria</taxon>
        <taxon>Chromatiales</taxon>
        <taxon>Sedimenticolaceae</taxon>
        <taxon>Sedimenticola</taxon>
    </lineage>
</organism>
<evidence type="ECO:0000259" key="2">
    <source>
        <dbReference type="Pfam" id="PF00892"/>
    </source>
</evidence>
<dbReference type="InterPro" id="IPR037185">
    <property type="entry name" value="EmrE-like"/>
</dbReference>
<gene>
    <name evidence="3" type="ORF">C3L24_12840</name>
</gene>
<feature type="transmembrane region" description="Helical" evidence="1">
    <location>
        <begin position="12"/>
        <end position="36"/>
    </location>
</feature>
<sequence length="298" mass="31777">MVPIQNSTQTPATDHGTGIALAVAGVLILSFDALLIRLSGTDSWTISFWRGAFLFLSLTAVQFVYGWRETRPLLLRHWKMVALLALLYGIGGALFVASISFTSTANTVVILSSSAFFAALFSRLLMNERVRPRTWIAIGASITGVLVVFSGSFGKFNLLGDILALVLAANMGLLLSLMRRCSHLPRIPIIALSGLAMLTLALPFAHPGAVTLPGLGWLALMGLVQIPLAAVLLMNATRYLSSPEVSLFLLIETVLGPLWVWGVQGEQPPGNTLLGGLFVIGAIAVHSLLALREHPATG</sequence>
<feature type="transmembrane region" description="Helical" evidence="1">
    <location>
        <begin position="107"/>
        <end position="126"/>
    </location>
</feature>
<dbReference type="AlphaFoldDB" id="A0A657PUL9"/>
<dbReference type="Proteomes" id="UP000250928">
    <property type="component" value="Unassembled WGS sequence"/>
</dbReference>
<feature type="domain" description="EamA" evidence="2">
    <location>
        <begin position="159"/>
        <end position="285"/>
    </location>
</feature>
<protein>
    <submittedName>
        <fullName evidence="3">EamA/RhaT family transporter</fullName>
    </submittedName>
</protein>
<name>A0A657PUL9_9GAMM</name>
<dbReference type="InterPro" id="IPR000620">
    <property type="entry name" value="EamA_dom"/>
</dbReference>
<keyword evidence="1" id="KW-0472">Membrane</keyword>
<evidence type="ECO:0000256" key="1">
    <source>
        <dbReference type="SAM" id="Phobius"/>
    </source>
</evidence>
<accession>A0A657PUL9</accession>
<feature type="transmembrane region" description="Helical" evidence="1">
    <location>
        <begin position="159"/>
        <end position="177"/>
    </location>
</feature>
<evidence type="ECO:0000313" key="4">
    <source>
        <dbReference type="Proteomes" id="UP000250928"/>
    </source>
</evidence>